<proteinExistence type="predicted"/>
<evidence type="ECO:0000256" key="1">
    <source>
        <dbReference type="SAM" id="Phobius"/>
    </source>
</evidence>
<dbReference type="EMBL" id="DYUC01000095">
    <property type="protein sequence ID" value="HJG87227.1"/>
    <property type="molecule type" value="Genomic_DNA"/>
</dbReference>
<name>A0A921MN17_9FIRM</name>
<keyword evidence="1" id="KW-1133">Transmembrane helix</keyword>
<sequence>MNIKKQSAGVWVNLIAAILALASLIVYGVNISSAGYFQNAAVSSMLPYGILAVVLLALAIVLAQLKLTGGAAAAAELVSGAMRIAAPVLLTLCLINLIAARAEGLGFIYFSNADVTLEVQTPENLSSATGTIANMICLAVSAVAAMAAAFFRLNRKEA</sequence>
<feature type="transmembrane region" description="Helical" evidence="1">
    <location>
        <begin position="130"/>
        <end position="151"/>
    </location>
</feature>
<reference evidence="2" key="1">
    <citation type="journal article" date="2021" name="PeerJ">
        <title>Extensive microbial diversity within the chicken gut microbiome revealed by metagenomics and culture.</title>
        <authorList>
            <person name="Gilroy R."/>
            <person name="Ravi A."/>
            <person name="Getino M."/>
            <person name="Pursley I."/>
            <person name="Horton D.L."/>
            <person name="Alikhan N.F."/>
            <person name="Baker D."/>
            <person name="Gharbi K."/>
            <person name="Hall N."/>
            <person name="Watson M."/>
            <person name="Adriaenssens E.M."/>
            <person name="Foster-Nyarko E."/>
            <person name="Jarju S."/>
            <person name="Secka A."/>
            <person name="Antonio M."/>
            <person name="Oren A."/>
            <person name="Chaudhuri R.R."/>
            <person name="La Ragione R."/>
            <person name="Hildebrand F."/>
            <person name="Pallen M.J."/>
        </authorList>
    </citation>
    <scope>NUCLEOTIDE SEQUENCE</scope>
    <source>
        <strain evidence="2">CHK179-5677</strain>
    </source>
</reference>
<dbReference type="Proteomes" id="UP000760668">
    <property type="component" value="Unassembled WGS sequence"/>
</dbReference>
<keyword evidence="1" id="KW-0812">Transmembrane</keyword>
<reference evidence="2" key="2">
    <citation type="submission" date="2021-09" db="EMBL/GenBank/DDBJ databases">
        <authorList>
            <person name="Gilroy R."/>
        </authorList>
    </citation>
    <scope>NUCLEOTIDE SEQUENCE</scope>
    <source>
        <strain evidence="2">CHK179-5677</strain>
    </source>
</reference>
<gene>
    <name evidence="2" type="ORF">K8V01_09440</name>
</gene>
<protein>
    <submittedName>
        <fullName evidence="2">Uncharacterized protein</fullName>
    </submittedName>
</protein>
<dbReference type="RefSeq" id="WP_295368059.1">
    <property type="nucleotide sequence ID" value="NZ_DYUC01000095.1"/>
</dbReference>
<feature type="transmembrane region" description="Helical" evidence="1">
    <location>
        <begin position="12"/>
        <end position="33"/>
    </location>
</feature>
<comment type="caution">
    <text evidence="2">The sequence shown here is derived from an EMBL/GenBank/DDBJ whole genome shotgun (WGS) entry which is preliminary data.</text>
</comment>
<evidence type="ECO:0000313" key="3">
    <source>
        <dbReference type="Proteomes" id="UP000760668"/>
    </source>
</evidence>
<feature type="transmembrane region" description="Helical" evidence="1">
    <location>
        <begin position="84"/>
        <end position="110"/>
    </location>
</feature>
<organism evidence="2 3">
    <name type="scientific">Pseudoflavonifractor capillosus</name>
    <dbReference type="NCBI Taxonomy" id="106588"/>
    <lineage>
        <taxon>Bacteria</taxon>
        <taxon>Bacillati</taxon>
        <taxon>Bacillota</taxon>
        <taxon>Clostridia</taxon>
        <taxon>Eubacteriales</taxon>
        <taxon>Oscillospiraceae</taxon>
        <taxon>Pseudoflavonifractor</taxon>
    </lineage>
</organism>
<feature type="transmembrane region" description="Helical" evidence="1">
    <location>
        <begin position="45"/>
        <end position="63"/>
    </location>
</feature>
<evidence type="ECO:0000313" key="2">
    <source>
        <dbReference type="EMBL" id="HJG87227.1"/>
    </source>
</evidence>
<dbReference type="AlphaFoldDB" id="A0A921MN17"/>
<keyword evidence="1" id="KW-0472">Membrane</keyword>
<accession>A0A921MN17</accession>